<name>A0AAV2DS86_9ROSI</name>
<organism evidence="1 2">
    <name type="scientific">Linum trigynum</name>
    <dbReference type="NCBI Taxonomy" id="586398"/>
    <lineage>
        <taxon>Eukaryota</taxon>
        <taxon>Viridiplantae</taxon>
        <taxon>Streptophyta</taxon>
        <taxon>Embryophyta</taxon>
        <taxon>Tracheophyta</taxon>
        <taxon>Spermatophyta</taxon>
        <taxon>Magnoliopsida</taxon>
        <taxon>eudicotyledons</taxon>
        <taxon>Gunneridae</taxon>
        <taxon>Pentapetalae</taxon>
        <taxon>rosids</taxon>
        <taxon>fabids</taxon>
        <taxon>Malpighiales</taxon>
        <taxon>Linaceae</taxon>
        <taxon>Linum</taxon>
    </lineage>
</organism>
<dbReference type="Proteomes" id="UP001497516">
    <property type="component" value="Chromosome 3"/>
</dbReference>
<dbReference type="AlphaFoldDB" id="A0AAV2DS86"/>
<reference evidence="1 2" key="1">
    <citation type="submission" date="2024-04" db="EMBL/GenBank/DDBJ databases">
        <authorList>
            <person name="Fracassetti M."/>
        </authorList>
    </citation>
    <scope>NUCLEOTIDE SEQUENCE [LARGE SCALE GENOMIC DNA]</scope>
</reference>
<proteinExistence type="predicted"/>
<gene>
    <name evidence="1" type="ORF">LTRI10_LOCUS18118</name>
</gene>
<dbReference type="EMBL" id="OZ034816">
    <property type="protein sequence ID" value="CAL1376383.1"/>
    <property type="molecule type" value="Genomic_DNA"/>
</dbReference>
<sequence length="91" mass="10615">MLAYYRQAIDFLTPQHSHPQILSDSRPRHDITDADTLSRKMWIEISPGMDAEQGSREEWMASANEYYDLCHGVGDMWPEFRRKSGFLTPPQ</sequence>
<evidence type="ECO:0000313" key="2">
    <source>
        <dbReference type="Proteomes" id="UP001497516"/>
    </source>
</evidence>
<protein>
    <submittedName>
        <fullName evidence="1">Uncharacterized protein</fullName>
    </submittedName>
</protein>
<evidence type="ECO:0000313" key="1">
    <source>
        <dbReference type="EMBL" id="CAL1376383.1"/>
    </source>
</evidence>
<accession>A0AAV2DS86</accession>
<keyword evidence="2" id="KW-1185">Reference proteome</keyword>